<evidence type="ECO:0000313" key="3">
    <source>
        <dbReference type="EMBL" id="KAI9634878.1"/>
    </source>
</evidence>
<evidence type="ECO:0000313" key="4">
    <source>
        <dbReference type="Proteomes" id="UP001164286"/>
    </source>
</evidence>
<keyword evidence="2" id="KW-0812">Transmembrane</keyword>
<feature type="region of interest" description="Disordered" evidence="1">
    <location>
        <begin position="142"/>
        <end position="199"/>
    </location>
</feature>
<feature type="transmembrane region" description="Helical" evidence="2">
    <location>
        <begin position="83"/>
        <end position="104"/>
    </location>
</feature>
<keyword evidence="2" id="KW-1133">Transmembrane helix</keyword>
<protein>
    <submittedName>
        <fullName evidence="3">Uncharacterized protein</fullName>
    </submittedName>
</protein>
<keyword evidence="2" id="KW-0472">Membrane</keyword>
<dbReference type="RefSeq" id="XP_052944655.1">
    <property type="nucleotide sequence ID" value="XM_053089771.1"/>
</dbReference>
<dbReference type="Proteomes" id="UP001164286">
    <property type="component" value="Unassembled WGS sequence"/>
</dbReference>
<feature type="transmembrane region" description="Helical" evidence="2">
    <location>
        <begin position="12"/>
        <end position="35"/>
    </location>
</feature>
<dbReference type="EMBL" id="JAKWFO010000006">
    <property type="protein sequence ID" value="KAI9634878.1"/>
    <property type="molecule type" value="Genomic_DNA"/>
</dbReference>
<gene>
    <name evidence="3" type="ORF">MKK02DRAFT_37753</name>
</gene>
<accession>A0AA38H6M8</accession>
<dbReference type="GeneID" id="77728976"/>
<proteinExistence type="predicted"/>
<comment type="caution">
    <text evidence="3">The sequence shown here is derived from an EMBL/GenBank/DDBJ whole genome shotgun (WGS) entry which is preliminary data.</text>
</comment>
<reference evidence="3" key="1">
    <citation type="journal article" date="2022" name="G3 (Bethesda)">
        <title>High quality genome of the basidiomycete yeast Dioszegia hungarica PDD-24b-2 isolated from cloud water.</title>
        <authorList>
            <person name="Jarrige D."/>
            <person name="Haridas S."/>
            <person name="Bleykasten-Grosshans C."/>
            <person name="Joly M."/>
            <person name="Nadalig T."/>
            <person name="Sancelme M."/>
            <person name="Vuilleumier S."/>
            <person name="Grigoriev I.V."/>
            <person name="Amato P."/>
            <person name="Bringel F."/>
        </authorList>
    </citation>
    <scope>NUCLEOTIDE SEQUENCE</scope>
    <source>
        <strain evidence="3">PDD-24b-2</strain>
    </source>
</reference>
<evidence type="ECO:0000256" key="1">
    <source>
        <dbReference type="SAM" id="MobiDB-lite"/>
    </source>
</evidence>
<dbReference type="AlphaFoldDB" id="A0AA38H6M8"/>
<keyword evidence="4" id="KW-1185">Reference proteome</keyword>
<feature type="compositionally biased region" description="Low complexity" evidence="1">
    <location>
        <begin position="149"/>
        <end position="171"/>
    </location>
</feature>
<sequence length="199" mass="20467">MSLQDRLGTQDATQLLTLASGLALATAAGGTSWSYNLPLMLFGVIAHEMPSTHQPLRHFISLTTFSAIFDLLTLFSAGFGFTFLFALVLLVLKAPIVVTSIAVLKERGGSLGALEGLGGCRPEVQVAGRAVNWVPSMPAMPTMPGGFSGSPNAQQPSNSNAPPASFPSSGGFRLGGEEDGQGAPPPVPAPGRNGYSSIA</sequence>
<evidence type="ECO:0000256" key="2">
    <source>
        <dbReference type="SAM" id="Phobius"/>
    </source>
</evidence>
<organism evidence="3 4">
    <name type="scientific">Dioszegia hungarica</name>
    <dbReference type="NCBI Taxonomy" id="4972"/>
    <lineage>
        <taxon>Eukaryota</taxon>
        <taxon>Fungi</taxon>
        <taxon>Dikarya</taxon>
        <taxon>Basidiomycota</taxon>
        <taxon>Agaricomycotina</taxon>
        <taxon>Tremellomycetes</taxon>
        <taxon>Tremellales</taxon>
        <taxon>Bulleribasidiaceae</taxon>
        <taxon>Dioszegia</taxon>
    </lineage>
</organism>
<name>A0AA38H6M8_9TREE</name>
<feature type="transmembrane region" description="Helical" evidence="2">
    <location>
        <begin position="56"/>
        <end position="77"/>
    </location>
</feature>